<proteinExistence type="inferred from homology"/>
<reference evidence="6 7" key="1">
    <citation type="submission" date="2015-04" db="EMBL/GenBank/DDBJ databases">
        <title>Comparative genomics of rhizobia nodulating Arachis hypogaea in China.</title>
        <authorList>
            <person name="Li Y."/>
        </authorList>
    </citation>
    <scope>NUCLEOTIDE SEQUENCE [LARGE SCALE GENOMIC DNA]</scope>
    <source>
        <strain evidence="6 7">CCBAU 51757</strain>
    </source>
</reference>
<dbReference type="FunFam" id="3.20.20.70:FF:000210">
    <property type="entry name" value="2-nitropropane dioxygenase"/>
    <property type="match status" value="1"/>
</dbReference>
<evidence type="ECO:0000313" key="7">
    <source>
        <dbReference type="Proteomes" id="UP000289546"/>
    </source>
</evidence>
<evidence type="ECO:0000256" key="3">
    <source>
        <dbReference type="ARBA" id="ARBA00022643"/>
    </source>
</evidence>
<dbReference type="PANTHER" id="PTHR42747">
    <property type="entry name" value="NITRONATE MONOOXYGENASE-RELATED"/>
    <property type="match status" value="1"/>
</dbReference>
<keyword evidence="2" id="KW-0285">Flavoprotein</keyword>
<comment type="similarity">
    <text evidence="1">Belongs to the nitronate monooxygenase family. NMO class I subfamily.</text>
</comment>
<dbReference type="Pfam" id="PF03060">
    <property type="entry name" value="NMO"/>
    <property type="match status" value="1"/>
</dbReference>
<protein>
    <submittedName>
        <fullName evidence="6">2-nitropropane dioxygenase</fullName>
    </submittedName>
</protein>
<organism evidence="6 7">
    <name type="scientific">Bradyrhizobium nanningense</name>
    <dbReference type="NCBI Taxonomy" id="1325118"/>
    <lineage>
        <taxon>Bacteria</taxon>
        <taxon>Pseudomonadati</taxon>
        <taxon>Pseudomonadota</taxon>
        <taxon>Alphaproteobacteria</taxon>
        <taxon>Hyphomicrobiales</taxon>
        <taxon>Nitrobacteraceae</taxon>
        <taxon>Bradyrhizobium</taxon>
    </lineage>
</organism>
<sequence length="322" mass="34268">MSMPALFKGRLSIPVIGSPLFIISVPDLVIAQCKAGVVGSFPALNARPPELLDEWLARITEELAAYDRAHPERPSAPFAVNQIVHKSNNRLDHDMQLCAKYKVPMIISSLGAREELNQAVHGWGGIVFHDVINQKFAHKAIEKGADGLILVAAGAGGHAGTISPLAFVAETRKWFGGPIALSGAIGNGKAIRAARILGADFAYIGSAFIATKEANAVEKYKEMIAGSSADDIVYSNLFTGVHGNYLKPSILAAGMDPENLPTSDPSKMNFGTDASGERAKPKAWKEIWGSGQGIGSIDGIVPAAEMIARFKKEYDEAIDPPL</sequence>
<dbReference type="SUPFAM" id="SSF51412">
    <property type="entry name" value="Inosine monophosphate dehydrogenase (IMPDH)"/>
    <property type="match status" value="1"/>
</dbReference>
<gene>
    <name evidence="6" type="ORF">XH99_34330</name>
</gene>
<dbReference type="Gene3D" id="3.20.20.70">
    <property type="entry name" value="Aldolase class I"/>
    <property type="match status" value="1"/>
</dbReference>
<dbReference type="InterPro" id="IPR013785">
    <property type="entry name" value="Aldolase_TIM"/>
</dbReference>
<dbReference type="InterPro" id="IPR004136">
    <property type="entry name" value="NMO"/>
</dbReference>
<dbReference type="OrthoDB" id="9778912at2"/>
<accession>A0A4Q0RU36</accession>
<keyword evidence="4" id="KW-0560">Oxidoreductase</keyword>
<comment type="caution">
    <text evidence="6">The sequence shown here is derived from an EMBL/GenBank/DDBJ whole genome shotgun (WGS) entry which is preliminary data.</text>
</comment>
<evidence type="ECO:0000256" key="2">
    <source>
        <dbReference type="ARBA" id="ARBA00022630"/>
    </source>
</evidence>
<dbReference type="AlphaFoldDB" id="A0A4Q0RU36"/>
<evidence type="ECO:0000256" key="1">
    <source>
        <dbReference type="ARBA" id="ARBA00009881"/>
    </source>
</evidence>
<keyword evidence="7" id="KW-1185">Reference proteome</keyword>
<evidence type="ECO:0000256" key="4">
    <source>
        <dbReference type="ARBA" id="ARBA00023002"/>
    </source>
</evidence>
<dbReference type="RefSeq" id="WP_128922332.1">
    <property type="nucleotide sequence ID" value="NZ_LBJC01000014.1"/>
</dbReference>
<dbReference type="Proteomes" id="UP000289546">
    <property type="component" value="Unassembled WGS sequence"/>
</dbReference>
<dbReference type="CDD" id="cd04730">
    <property type="entry name" value="NPD_like"/>
    <property type="match status" value="1"/>
</dbReference>
<keyword evidence="6" id="KW-0223">Dioxygenase</keyword>
<name>A0A4Q0RU36_9BRAD</name>
<evidence type="ECO:0000313" key="6">
    <source>
        <dbReference type="EMBL" id="RXH22957.1"/>
    </source>
</evidence>
<dbReference type="GO" id="GO:0051213">
    <property type="term" value="F:dioxygenase activity"/>
    <property type="evidence" value="ECO:0007669"/>
    <property type="project" value="UniProtKB-KW"/>
</dbReference>
<evidence type="ECO:0000256" key="5">
    <source>
        <dbReference type="ARBA" id="ARBA00023033"/>
    </source>
</evidence>
<dbReference type="PANTHER" id="PTHR42747:SF4">
    <property type="entry name" value="BLR1330 PROTEIN"/>
    <property type="match status" value="1"/>
</dbReference>
<keyword evidence="3" id="KW-0288">FMN</keyword>
<keyword evidence="5" id="KW-0503">Monooxygenase</keyword>
<dbReference type="EMBL" id="LBJQ01000092">
    <property type="protein sequence ID" value="RXH22957.1"/>
    <property type="molecule type" value="Genomic_DNA"/>
</dbReference>
<dbReference type="GO" id="GO:0018580">
    <property type="term" value="F:nitronate monooxygenase activity"/>
    <property type="evidence" value="ECO:0007669"/>
    <property type="project" value="InterPro"/>
</dbReference>